<dbReference type="InterPro" id="IPR050415">
    <property type="entry name" value="MRET"/>
</dbReference>
<dbReference type="CDD" id="cd06185">
    <property type="entry name" value="PDR_like"/>
    <property type="match status" value="1"/>
</dbReference>
<evidence type="ECO:0000259" key="8">
    <source>
        <dbReference type="PROSITE" id="PS51384"/>
    </source>
</evidence>
<dbReference type="InterPro" id="IPR039261">
    <property type="entry name" value="FNR_nucleotide-bd"/>
</dbReference>
<keyword evidence="5" id="KW-0408">Iron</keyword>
<dbReference type="PANTHER" id="PTHR47354">
    <property type="entry name" value="NADH OXIDOREDUCTASE HCR"/>
    <property type="match status" value="1"/>
</dbReference>
<sequence length="322" mass="35508">MKDLELIPVIVNKLSNNGSGNISLQLIAQNGGYLPTYSAGAHIDLFIPELGARQYSLCTESSDGKYYEVCVKLASLSSGGSHYIHQTLQQGDVITISAPRNHFPLPQAKHYLLFAGGIGITPLLAMAEEIASQDIDFELHYYVSSQQEAAYISRCTAPLLANNLFLHYSDANDSLRRNTPCCLSNPHQDTAIIACGPEGFIQRLQDIMQEFHWQPTQLSFERFTNAKLSHQNDNQSFYIQLNSSGQRFLVGPSQTIAEVLFSAGADIMLSCEQGICGSCITDVIDGIPDHRDCVLTEEEREENTQITVCCSRSKSPLLVLDL</sequence>
<dbReference type="InterPro" id="IPR017927">
    <property type="entry name" value="FAD-bd_FR_type"/>
</dbReference>
<gene>
    <name evidence="9" type="ORF">AB3G37_05805</name>
</gene>
<dbReference type="RefSeq" id="WP_369790001.1">
    <property type="nucleotide sequence ID" value="NZ_CP165628.1"/>
</dbReference>
<evidence type="ECO:0000256" key="6">
    <source>
        <dbReference type="ARBA" id="ARBA00023014"/>
    </source>
</evidence>
<keyword evidence="6" id="KW-0411">Iron-sulfur</keyword>
<dbReference type="InterPro" id="IPR036010">
    <property type="entry name" value="2Fe-2S_ferredoxin-like_sf"/>
</dbReference>
<dbReference type="AlphaFoldDB" id="A0AB39VWI6"/>
<keyword evidence="1" id="KW-0285">Flavoprotein</keyword>
<dbReference type="PROSITE" id="PS51085">
    <property type="entry name" value="2FE2S_FER_2"/>
    <property type="match status" value="1"/>
</dbReference>
<dbReference type="CDD" id="cd00207">
    <property type="entry name" value="fer2"/>
    <property type="match status" value="1"/>
</dbReference>
<dbReference type="InterPro" id="IPR012675">
    <property type="entry name" value="Beta-grasp_dom_sf"/>
</dbReference>
<dbReference type="SUPFAM" id="SSF54292">
    <property type="entry name" value="2Fe-2S ferredoxin-like"/>
    <property type="match status" value="1"/>
</dbReference>
<dbReference type="InterPro" id="IPR001041">
    <property type="entry name" value="2Fe-2S_ferredoxin-type"/>
</dbReference>
<reference evidence="9" key="1">
    <citation type="submission" date="2024-07" db="EMBL/GenBank/DDBJ databases">
        <authorList>
            <person name="Biller S.J."/>
        </authorList>
    </citation>
    <scope>NUCLEOTIDE SEQUENCE</scope>
    <source>
        <strain evidence="9">WC2420</strain>
    </source>
</reference>
<keyword evidence="4" id="KW-0560">Oxidoreductase</keyword>
<evidence type="ECO:0000256" key="2">
    <source>
        <dbReference type="ARBA" id="ARBA00022714"/>
    </source>
</evidence>
<dbReference type="InterPro" id="IPR017938">
    <property type="entry name" value="Riboflavin_synthase-like_b-brl"/>
</dbReference>
<evidence type="ECO:0000256" key="4">
    <source>
        <dbReference type="ARBA" id="ARBA00023002"/>
    </source>
</evidence>
<dbReference type="Gene3D" id="2.40.30.10">
    <property type="entry name" value="Translation factors"/>
    <property type="match status" value="1"/>
</dbReference>
<evidence type="ECO:0000256" key="5">
    <source>
        <dbReference type="ARBA" id="ARBA00023004"/>
    </source>
</evidence>
<dbReference type="GO" id="GO:0051537">
    <property type="term" value="F:2 iron, 2 sulfur cluster binding"/>
    <property type="evidence" value="ECO:0007669"/>
    <property type="project" value="UniProtKB-KW"/>
</dbReference>
<name>A0AB39VWI6_9GAMM</name>
<dbReference type="GO" id="GO:0046872">
    <property type="term" value="F:metal ion binding"/>
    <property type="evidence" value="ECO:0007669"/>
    <property type="project" value="UniProtKB-KW"/>
</dbReference>
<feature type="domain" description="2Fe-2S ferredoxin-type" evidence="7">
    <location>
        <begin position="235"/>
        <end position="322"/>
    </location>
</feature>
<dbReference type="GO" id="GO:0016491">
    <property type="term" value="F:oxidoreductase activity"/>
    <property type="evidence" value="ECO:0007669"/>
    <property type="project" value="UniProtKB-KW"/>
</dbReference>
<dbReference type="Gene3D" id="3.10.20.30">
    <property type="match status" value="1"/>
</dbReference>
<evidence type="ECO:0000256" key="1">
    <source>
        <dbReference type="ARBA" id="ARBA00022630"/>
    </source>
</evidence>
<protein>
    <submittedName>
        <fullName evidence="9">2Fe-2S iron-sulfur cluster-binding protein</fullName>
    </submittedName>
</protein>
<keyword evidence="3" id="KW-0479">Metal-binding</keyword>
<dbReference type="Gene3D" id="3.40.50.80">
    <property type="entry name" value="Nucleotide-binding domain of ferredoxin-NADP reductase (FNR) module"/>
    <property type="match status" value="1"/>
</dbReference>
<evidence type="ECO:0000259" key="7">
    <source>
        <dbReference type="PROSITE" id="PS51085"/>
    </source>
</evidence>
<feature type="domain" description="FAD-binding FR-type" evidence="8">
    <location>
        <begin position="1"/>
        <end position="106"/>
    </location>
</feature>
<dbReference type="PANTHER" id="PTHR47354:SF1">
    <property type="entry name" value="CARNITINE MONOOXYGENASE REDUCTASE SUBUNIT"/>
    <property type="match status" value="1"/>
</dbReference>
<dbReference type="PROSITE" id="PS00197">
    <property type="entry name" value="2FE2S_FER_1"/>
    <property type="match status" value="1"/>
</dbReference>
<dbReference type="EMBL" id="CP165628">
    <property type="protein sequence ID" value="XDU73612.1"/>
    <property type="molecule type" value="Genomic_DNA"/>
</dbReference>
<dbReference type="Pfam" id="PF00111">
    <property type="entry name" value="Fer2"/>
    <property type="match status" value="1"/>
</dbReference>
<evidence type="ECO:0000313" key="9">
    <source>
        <dbReference type="EMBL" id="XDU73612.1"/>
    </source>
</evidence>
<dbReference type="PRINTS" id="PR00409">
    <property type="entry name" value="PHDIOXRDTASE"/>
</dbReference>
<evidence type="ECO:0000256" key="3">
    <source>
        <dbReference type="ARBA" id="ARBA00022723"/>
    </source>
</evidence>
<accession>A0AB39VWI6</accession>
<dbReference type="PROSITE" id="PS51384">
    <property type="entry name" value="FAD_FR"/>
    <property type="match status" value="1"/>
</dbReference>
<proteinExistence type="predicted"/>
<dbReference type="SUPFAM" id="SSF63380">
    <property type="entry name" value="Riboflavin synthase domain-like"/>
    <property type="match status" value="1"/>
</dbReference>
<dbReference type="InterPro" id="IPR006058">
    <property type="entry name" value="2Fe2S_fd_BS"/>
</dbReference>
<organism evidence="9">
    <name type="scientific">Rouxiella sp. WC2420</name>
    <dbReference type="NCBI Taxonomy" id="3234145"/>
    <lineage>
        <taxon>Bacteria</taxon>
        <taxon>Pseudomonadati</taxon>
        <taxon>Pseudomonadota</taxon>
        <taxon>Gammaproteobacteria</taxon>
        <taxon>Enterobacterales</taxon>
        <taxon>Yersiniaceae</taxon>
        <taxon>Rouxiella</taxon>
    </lineage>
</organism>
<dbReference type="SUPFAM" id="SSF52343">
    <property type="entry name" value="Ferredoxin reductase-like, C-terminal NADP-linked domain"/>
    <property type="match status" value="1"/>
</dbReference>
<keyword evidence="2" id="KW-0001">2Fe-2S</keyword>